<evidence type="ECO:0000256" key="2">
    <source>
        <dbReference type="SAM" id="MobiDB-lite"/>
    </source>
</evidence>
<feature type="region of interest" description="Disordered" evidence="2">
    <location>
        <begin position="316"/>
        <end position="453"/>
    </location>
</feature>
<sequence length="537" mass="60971">MTSAFVFTSHGDPHHQIAKKPPDSTKQPPPKTSFRDKLLGPSQTNHTREKEDMIEKKLVRIELEDGNRLLPKVYLEPKVFQDLCTPWKDAIVIKLLGKNLGYNTMKDRLQRVWKPQGGFEIMNNDNGFYMVKFDHAADKEKVITGGPWLIFDHCLAVSHWSPEFASPNATVERTVVWVRFPGLNLVYYDESFLLAMASAIGRPIKVDINTLNVERGKFARVCVEVDLTVPVVGKIWVNGHWYKVQYEGLRLICTNCGCYGHLGRKCPLSNTVPEVAANQHRESQPVNNSRSTHQHSNRNQQELNVISQNGIELNAGAEEKETEKEQITNNKDESSKLHGDWLLVTRKKKKPHQPTTENSKSVTHKTNNFNVLSPLAHQKKSKAINQKLPPRPKETEIARPNKSSTDPKRRRHDDQDHVPIIFPSNHEPIIKSDPTTHKSLSHDSHKSLPSPPCKTNVTPPPILTHVTAPNDHNTPDLEKNHNFDPSYILQPAPHTNNDKQDVHLAHAKPNDDNGDDKFENCEIICETPKHNEEDMVT</sequence>
<proteinExistence type="predicted"/>
<evidence type="ECO:0000259" key="3">
    <source>
        <dbReference type="PROSITE" id="PS50158"/>
    </source>
</evidence>
<dbReference type="AlphaFoldDB" id="A0A2K3LBF9"/>
<dbReference type="InterPro" id="IPR040256">
    <property type="entry name" value="At4g02000-like"/>
</dbReference>
<feature type="region of interest" description="Disordered" evidence="2">
    <location>
        <begin position="278"/>
        <end position="304"/>
    </location>
</feature>
<name>A0A2K3LBF9_TRIPR</name>
<dbReference type="InterPro" id="IPR025558">
    <property type="entry name" value="DUF4283"/>
</dbReference>
<feature type="domain" description="CCHC-type" evidence="3">
    <location>
        <begin position="253"/>
        <end position="267"/>
    </location>
</feature>
<feature type="compositionally biased region" description="Basic and acidic residues" evidence="2">
    <location>
        <begin position="11"/>
        <end position="23"/>
    </location>
</feature>
<feature type="compositionally biased region" description="Basic and acidic residues" evidence="2">
    <location>
        <begin position="428"/>
        <end position="446"/>
    </location>
</feature>
<feature type="region of interest" description="Disordered" evidence="2">
    <location>
        <begin position="1"/>
        <end position="51"/>
    </location>
</feature>
<evidence type="ECO:0000313" key="5">
    <source>
        <dbReference type="Proteomes" id="UP000236291"/>
    </source>
</evidence>
<comment type="caution">
    <text evidence="4">The sequence shown here is derived from an EMBL/GenBank/DDBJ whole genome shotgun (WGS) entry which is preliminary data.</text>
</comment>
<gene>
    <name evidence="4" type="ORF">L195_g031810</name>
</gene>
<dbReference type="EMBL" id="ASHM01029743">
    <property type="protein sequence ID" value="PNX75866.1"/>
    <property type="molecule type" value="Genomic_DNA"/>
</dbReference>
<feature type="compositionally biased region" description="Polar residues" evidence="2">
    <location>
        <begin position="353"/>
        <end position="371"/>
    </location>
</feature>
<dbReference type="PANTHER" id="PTHR31286:SF171">
    <property type="entry name" value="CCHC-TYPE DOMAIN-CONTAINING PROTEIN"/>
    <property type="match status" value="1"/>
</dbReference>
<keyword evidence="1" id="KW-0479">Metal-binding</keyword>
<evidence type="ECO:0000313" key="4">
    <source>
        <dbReference type="EMBL" id="PNX75866.1"/>
    </source>
</evidence>
<keyword evidence="1" id="KW-0863">Zinc-finger</keyword>
<feature type="compositionally biased region" description="Basic and acidic residues" evidence="2">
    <location>
        <begin position="317"/>
        <end position="339"/>
    </location>
</feature>
<reference evidence="4 5" key="1">
    <citation type="journal article" date="2014" name="Am. J. Bot.">
        <title>Genome assembly and annotation for red clover (Trifolium pratense; Fabaceae).</title>
        <authorList>
            <person name="Istvanek J."/>
            <person name="Jaros M."/>
            <person name="Krenek A."/>
            <person name="Repkova J."/>
        </authorList>
    </citation>
    <scope>NUCLEOTIDE SEQUENCE [LARGE SCALE GENOMIC DNA]</scope>
    <source>
        <strain evidence="5">cv. Tatra</strain>
        <tissue evidence="4">Young leaves</tissue>
    </source>
</reference>
<dbReference type="Pfam" id="PF14111">
    <property type="entry name" value="DUF4283"/>
    <property type="match status" value="1"/>
</dbReference>
<dbReference type="GO" id="GO:0008270">
    <property type="term" value="F:zinc ion binding"/>
    <property type="evidence" value="ECO:0007669"/>
    <property type="project" value="UniProtKB-KW"/>
</dbReference>
<protein>
    <recommendedName>
        <fullName evidence="3">CCHC-type domain-containing protein</fullName>
    </recommendedName>
</protein>
<organism evidence="4 5">
    <name type="scientific">Trifolium pratense</name>
    <name type="common">Red clover</name>
    <dbReference type="NCBI Taxonomy" id="57577"/>
    <lineage>
        <taxon>Eukaryota</taxon>
        <taxon>Viridiplantae</taxon>
        <taxon>Streptophyta</taxon>
        <taxon>Embryophyta</taxon>
        <taxon>Tracheophyta</taxon>
        <taxon>Spermatophyta</taxon>
        <taxon>Magnoliopsida</taxon>
        <taxon>eudicotyledons</taxon>
        <taxon>Gunneridae</taxon>
        <taxon>Pentapetalae</taxon>
        <taxon>rosids</taxon>
        <taxon>fabids</taxon>
        <taxon>Fabales</taxon>
        <taxon>Fabaceae</taxon>
        <taxon>Papilionoideae</taxon>
        <taxon>50 kb inversion clade</taxon>
        <taxon>NPAAA clade</taxon>
        <taxon>Hologalegina</taxon>
        <taxon>IRL clade</taxon>
        <taxon>Trifolieae</taxon>
        <taxon>Trifolium</taxon>
    </lineage>
</organism>
<keyword evidence="1" id="KW-0862">Zinc</keyword>
<accession>A0A2K3LBF9</accession>
<dbReference type="PROSITE" id="PS50158">
    <property type="entry name" value="ZF_CCHC"/>
    <property type="match status" value="1"/>
</dbReference>
<dbReference type="InterPro" id="IPR001878">
    <property type="entry name" value="Znf_CCHC"/>
</dbReference>
<dbReference type="STRING" id="57577.A0A2K3LBF9"/>
<evidence type="ECO:0000256" key="1">
    <source>
        <dbReference type="PROSITE-ProRule" id="PRU00047"/>
    </source>
</evidence>
<dbReference type="GO" id="GO:0003676">
    <property type="term" value="F:nucleic acid binding"/>
    <property type="evidence" value="ECO:0007669"/>
    <property type="project" value="InterPro"/>
</dbReference>
<dbReference type="PANTHER" id="PTHR31286">
    <property type="entry name" value="GLYCINE-RICH CELL WALL STRUCTURAL PROTEIN 1.8-LIKE"/>
    <property type="match status" value="1"/>
</dbReference>
<reference evidence="4 5" key="2">
    <citation type="journal article" date="2017" name="Front. Plant Sci.">
        <title>Gene Classification and Mining of Molecular Markers Useful in Red Clover (Trifolium pratense) Breeding.</title>
        <authorList>
            <person name="Istvanek J."/>
            <person name="Dluhosova J."/>
            <person name="Dluhos P."/>
            <person name="Patkova L."/>
            <person name="Nedelnik J."/>
            <person name="Repkova J."/>
        </authorList>
    </citation>
    <scope>NUCLEOTIDE SEQUENCE [LARGE SCALE GENOMIC DNA]</scope>
    <source>
        <strain evidence="5">cv. Tatra</strain>
        <tissue evidence="4">Young leaves</tissue>
    </source>
</reference>
<dbReference type="Proteomes" id="UP000236291">
    <property type="component" value="Unassembled WGS sequence"/>
</dbReference>